<gene>
    <name evidence="3" type="ORF">PGLFYP46_01775</name>
</gene>
<dbReference type="GO" id="GO:0019450">
    <property type="term" value="P:L-cysteine catabolic process to pyruvate"/>
    <property type="evidence" value="ECO:0007669"/>
    <property type="project" value="TreeGrafter"/>
</dbReference>
<evidence type="ECO:0000259" key="2">
    <source>
        <dbReference type="Pfam" id="PF03313"/>
    </source>
</evidence>
<dbReference type="RefSeq" id="WP_156701847.1">
    <property type="nucleotide sequence ID" value="NZ_CACRUP010000017.1"/>
</dbReference>
<evidence type="ECO:0000256" key="1">
    <source>
        <dbReference type="HAMAP-Rule" id="MF_01845"/>
    </source>
</evidence>
<dbReference type="PANTHER" id="PTHR30501:SF2">
    <property type="entry name" value="UPF0597 PROTEIN YHAM"/>
    <property type="match status" value="1"/>
</dbReference>
<organism evidence="3">
    <name type="scientific">Peptoniphilus gorbachii</name>
    <dbReference type="NCBI Taxonomy" id="411567"/>
    <lineage>
        <taxon>Bacteria</taxon>
        <taxon>Bacillati</taxon>
        <taxon>Bacillota</taxon>
        <taxon>Tissierellia</taxon>
        <taxon>Tissierellales</taxon>
        <taxon>Peptoniphilaceae</taxon>
        <taxon>Peptoniphilus</taxon>
    </lineage>
</organism>
<comment type="similarity">
    <text evidence="1">Belongs to the UPF0597 family.</text>
</comment>
<dbReference type="HAMAP" id="MF_01845">
    <property type="entry name" value="UPF0597"/>
    <property type="match status" value="1"/>
</dbReference>
<dbReference type="GO" id="GO:0080146">
    <property type="term" value="F:L-cysteine desulfhydrase activity"/>
    <property type="evidence" value="ECO:0007669"/>
    <property type="project" value="TreeGrafter"/>
</dbReference>
<dbReference type="EMBL" id="CACRUP010000017">
    <property type="protein sequence ID" value="VYU06259.1"/>
    <property type="molecule type" value="Genomic_DNA"/>
</dbReference>
<proteinExistence type="inferred from homology"/>
<dbReference type="InterPro" id="IPR021144">
    <property type="entry name" value="UPF0597"/>
</dbReference>
<dbReference type="AlphaFoldDB" id="A0A6N3BUC3"/>
<accession>A0A6N3BUC3</accession>
<dbReference type="PIRSF" id="PIRSF006054">
    <property type="entry name" value="UCP006054"/>
    <property type="match status" value="1"/>
</dbReference>
<evidence type="ECO:0000313" key="3">
    <source>
        <dbReference type="EMBL" id="VYU06259.1"/>
    </source>
</evidence>
<name>A0A6N3BUC3_9FIRM</name>
<protein>
    <recommendedName>
        <fullName evidence="1">UPF0597 protein PGLFYP46_01775</fullName>
    </recommendedName>
</protein>
<dbReference type="PANTHER" id="PTHR30501">
    <property type="entry name" value="UPF0597 PROTEIN YHAM"/>
    <property type="match status" value="1"/>
</dbReference>
<dbReference type="InterPro" id="IPR005130">
    <property type="entry name" value="Ser_deHydtase-like_asu"/>
</dbReference>
<reference evidence="3" key="1">
    <citation type="submission" date="2019-11" db="EMBL/GenBank/DDBJ databases">
        <authorList>
            <person name="Feng L."/>
        </authorList>
    </citation>
    <scope>NUCLEOTIDE SEQUENCE</scope>
    <source>
        <strain evidence="3">PgorbachiiLFYP46</strain>
    </source>
</reference>
<sequence>MDYIKLLRHELIPAFGCTEPIALALASSMAKKILEENPRKIVATLSGNMIKNANSVKVPGTDGRKGIEISLVAGAFLGNPDKGLEVLEGIDKSKLNHCDKLIEDGIVEIKIKKDCPNLYIDVYMIGESNNSRVVLEHSHTNVVLVERNGESIKNNQSDDFEEYEENLTFDGIYNFAKNGDYSEVKEILDMQLEYNNAIAVEGIENSWGSNIGKTILNRNSNIYEEKLVAYAAAGSDARMSGCEKPVVINSGSGNQGITVSVPLGLYLKDNNIDGELKYRSLVFANLIGLYIKQGIGKLSAYCGVVSAAAASVCGIAFAKEESKEIIEKTLTNALATNSGIICDGAKPSCASKIASSLRNAFLSFDQAKTENSFVSGDGIVKGNIEETVKTVGIIARNGMKSTDEVILEEMIKNK</sequence>
<dbReference type="Pfam" id="PF03313">
    <property type="entry name" value="SDH_alpha"/>
    <property type="match status" value="1"/>
</dbReference>
<feature type="domain" description="Serine dehydratase-like alpha subunit" evidence="2">
    <location>
        <begin position="157"/>
        <end position="408"/>
    </location>
</feature>